<organism evidence="3 4">
    <name type="scientific">Lithocarpus litseifolius</name>
    <dbReference type="NCBI Taxonomy" id="425828"/>
    <lineage>
        <taxon>Eukaryota</taxon>
        <taxon>Viridiplantae</taxon>
        <taxon>Streptophyta</taxon>
        <taxon>Embryophyta</taxon>
        <taxon>Tracheophyta</taxon>
        <taxon>Spermatophyta</taxon>
        <taxon>Magnoliopsida</taxon>
        <taxon>eudicotyledons</taxon>
        <taxon>Gunneridae</taxon>
        <taxon>Pentapetalae</taxon>
        <taxon>rosids</taxon>
        <taxon>fabids</taxon>
        <taxon>Fagales</taxon>
        <taxon>Fagaceae</taxon>
        <taxon>Lithocarpus</taxon>
    </lineage>
</organism>
<keyword evidence="4" id="KW-1185">Reference proteome</keyword>
<evidence type="ECO:0000313" key="4">
    <source>
        <dbReference type="Proteomes" id="UP001459277"/>
    </source>
</evidence>
<evidence type="ECO:0000256" key="2">
    <source>
        <dbReference type="SAM" id="MobiDB-lite"/>
    </source>
</evidence>
<comment type="caution">
    <text evidence="3">The sequence shown here is derived from an EMBL/GenBank/DDBJ whole genome shotgun (WGS) entry which is preliminary data.</text>
</comment>
<name>A0AAW2BMC9_9ROSI</name>
<feature type="coiled-coil region" evidence="1">
    <location>
        <begin position="50"/>
        <end position="84"/>
    </location>
</feature>
<reference evidence="3 4" key="1">
    <citation type="submission" date="2024-01" db="EMBL/GenBank/DDBJ databases">
        <title>A telomere-to-telomere, gap-free genome of sweet tea (Lithocarpus litseifolius).</title>
        <authorList>
            <person name="Zhou J."/>
        </authorList>
    </citation>
    <scope>NUCLEOTIDE SEQUENCE [LARGE SCALE GENOMIC DNA]</scope>
    <source>
        <strain evidence="3">Zhou-2022a</strain>
        <tissue evidence="3">Leaf</tissue>
    </source>
</reference>
<keyword evidence="1" id="KW-0175">Coiled coil</keyword>
<accession>A0AAW2BMC9</accession>
<dbReference type="AlphaFoldDB" id="A0AAW2BMC9"/>
<gene>
    <name evidence="3" type="ORF">SO802_031248</name>
</gene>
<evidence type="ECO:0000256" key="1">
    <source>
        <dbReference type="SAM" id="Coils"/>
    </source>
</evidence>
<dbReference type="Proteomes" id="UP001459277">
    <property type="component" value="Unassembled WGS sequence"/>
</dbReference>
<dbReference type="EMBL" id="JAZDWU010000011">
    <property type="protein sequence ID" value="KAK9986297.1"/>
    <property type="molecule type" value="Genomic_DNA"/>
</dbReference>
<proteinExistence type="predicted"/>
<evidence type="ECO:0000313" key="3">
    <source>
        <dbReference type="EMBL" id="KAK9986297.1"/>
    </source>
</evidence>
<protein>
    <submittedName>
        <fullName evidence="3">Uncharacterized protein</fullName>
    </submittedName>
</protein>
<feature type="region of interest" description="Disordered" evidence="2">
    <location>
        <begin position="1"/>
        <end position="22"/>
    </location>
</feature>
<sequence length="164" mass="18060">MLRYTDQPLRITEETPLRTPPDPAAATVVIQEPDGSAYLTATTKEKVTAVENAEARALEAKKARAQAVQQRAEAEVKLGEAELRVACAESIITARDKEIVELKVALEESENKYYNMGFNDVENSAEPVMGLGWMATVTAIGLLEDSLFRNLDQIPYLEQPPPTN</sequence>